<proteinExistence type="predicted"/>
<dbReference type="Proteomes" id="UP001155128">
    <property type="component" value="Unassembled WGS sequence"/>
</dbReference>
<comment type="caution">
    <text evidence="2">The sequence shown here is derived from an EMBL/GenBank/DDBJ whole genome shotgun (WGS) entry which is preliminary data.</text>
</comment>
<dbReference type="GO" id="GO:0009116">
    <property type="term" value="P:nucleoside metabolic process"/>
    <property type="evidence" value="ECO:0007669"/>
    <property type="project" value="InterPro"/>
</dbReference>
<dbReference type="InterPro" id="IPR000845">
    <property type="entry name" value="Nucleoside_phosphorylase_d"/>
</dbReference>
<dbReference type="GO" id="GO:0008782">
    <property type="term" value="F:adenosylhomocysteine nucleosidase activity"/>
    <property type="evidence" value="ECO:0007669"/>
    <property type="project" value="TreeGrafter"/>
</dbReference>
<evidence type="ECO:0000259" key="1">
    <source>
        <dbReference type="Pfam" id="PF01048"/>
    </source>
</evidence>
<dbReference type="RefSeq" id="WP_252114577.1">
    <property type="nucleotide sequence ID" value="NZ_JAMSHT010000001.1"/>
</dbReference>
<dbReference type="SUPFAM" id="SSF53167">
    <property type="entry name" value="Purine and uridine phosphorylases"/>
    <property type="match status" value="1"/>
</dbReference>
<sequence>MPKIGIVTGLLEEADAFRPGVGRIRREMPFYFREDEDFMLACAGIGKVNGSMAASTLVSRGCDLLVSMGSAGRIGKGEDQAYWLGGAYQHDYGACRREEFVAFRAGSLPFGEPDRQPFLPIDNPGLDLPTATIITGDCFIEDEGRAGAMSLDFDAELVDMETGAVAQVAAMHNIGWAGVRAVSDGANEDGANEFKTQLLNAARMAASQVDKMVQLLQRV</sequence>
<dbReference type="PANTHER" id="PTHR46832:SF1">
    <property type="entry name" value="5'-METHYLTHIOADENOSINE_S-ADENOSYLHOMOCYSTEINE NUCLEOSIDASE"/>
    <property type="match status" value="1"/>
</dbReference>
<reference evidence="2" key="1">
    <citation type="submission" date="2022-06" db="EMBL/GenBank/DDBJ databases">
        <title>Sphingomicrobium sedimins sp. nov., a marine bacterium isolated from tidal flat.</title>
        <authorList>
            <person name="Kim C.-H."/>
            <person name="Yoo Y."/>
            <person name="Kim J.-J."/>
        </authorList>
    </citation>
    <scope>NUCLEOTIDE SEQUENCE</scope>
    <source>
        <strain evidence="2">GRR-S6-50</strain>
    </source>
</reference>
<dbReference type="GO" id="GO:0005829">
    <property type="term" value="C:cytosol"/>
    <property type="evidence" value="ECO:0007669"/>
    <property type="project" value="TreeGrafter"/>
</dbReference>
<keyword evidence="3" id="KW-1185">Reference proteome</keyword>
<name>A0A9X2J3F8_9SPHN</name>
<protein>
    <submittedName>
        <fullName evidence="2">5'-methylthioadenosine/S-adenosylhomocysteine nucleosidase</fullName>
    </submittedName>
</protein>
<dbReference type="Pfam" id="PF01048">
    <property type="entry name" value="PNP_UDP_1"/>
    <property type="match status" value="1"/>
</dbReference>
<dbReference type="EMBL" id="JAMSHT010000001">
    <property type="protein sequence ID" value="MCM8558010.1"/>
    <property type="molecule type" value="Genomic_DNA"/>
</dbReference>
<dbReference type="Gene3D" id="3.40.50.1580">
    <property type="entry name" value="Nucleoside phosphorylase domain"/>
    <property type="match status" value="1"/>
</dbReference>
<accession>A0A9X2J3F8</accession>
<dbReference type="GO" id="GO:0019284">
    <property type="term" value="P:L-methionine salvage from S-adenosylmethionine"/>
    <property type="evidence" value="ECO:0007669"/>
    <property type="project" value="TreeGrafter"/>
</dbReference>
<dbReference type="PANTHER" id="PTHR46832">
    <property type="entry name" value="5'-METHYLTHIOADENOSINE/S-ADENOSYLHOMOCYSTEINE NUCLEOSIDASE"/>
    <property type="match status" value="1"/>
</dbReference>
<dbReference type="AlphaFoldDB" id="A0A9X2J3F8"/>
<dbReference type="GO" id="GO:0008930">
    <property type="term" value="F:methylthioadenosine nucleosidase activity"/>
    <property type="evidence" value="ECO:0007669"/>
    <property type="project" value="TreeGrafter"/>
</dbReference>
<dbReference type="CDD" id="cd09008">
    <property type="entry name" value="MTAN"/>
    <property type="match status" value="1"/>
</dbReference>
<gene>
    <name evidence="2" type="ORF">NDO55_09270</name>
</gene>
<feature type="domain" description="Nucleoside phosphorylase" evidence="1">
    <location>
        <begin position="126"/>
        <end position="211"/>
    </location>
</feature>
<evidence type="ECO:0000313" key="3">
    <source>
        <dbReference type="Proteomes" id="UP001155128"/>
    </source>
</evidence>
<dbReference type="InterPro" id="IPR035994">
    <property type="entry name" value="Nucleoside_phosphorylase_sf"/>
</dbReference>
<evidence type="ECO:0000313" key="2">
    <source>
        <dbReference type="EMBL" id="MCM8558010.1"/>
    </source>
</evidence>
<organism evidence="2 3">
    <name type="scientific">Sphingomicrobium sediminis</name>
    <dbReference type="NCBI Taxonomy" id="2950949"/>
    <lineage>
        <taxon>Bacteria</taxon>
        <taxon>Pseudomonadati</taxon>
        <taxon>Pseudomonadota</taxon>
        <taxon>Alphaproteobacteria</taxon>
        <taxon>Sphingomonadales</taxon>
        <taxon>Sphingomonadaceae</taxon>
        <taxon>Sphingomicrobium</taxon>
    </lineage>
</organism>